<dbReference type="SUPFAM" id="SSF48452">
    <property type="entry name" value="TPR-like"/>
    <property type="match status" value="3"/>
</dbReference>
<accession>A0ABQ7GS68</accession>
<dbReference type="InterPro" id="IPR053137">
    <property type="entry name" value="NLR-like"/>
</dbReference>
<dbReference type="CDD" id="cd21037">
    <property type="entry name" value="MLKL_NTD"/>
    <property type="match status" value="1"/>
</dbReference>
<evidence type="ECO:0000313" key="2">
    <source>
        <dbReference type="EMBL" id="KAF5837461.1"/>
    </source>
</evidence>
<dbReference type="PRINTS" id="PR00381">
    <property type="entry name" value="KINESINLIGHT"/>
</dbReference>
<dbReference type="Gene3D" id="1.25.40.10">
    <property type="entry name" value="Tetratricopeptide repeat domain"/>
    <property type="match status" value="2"/>
</dbReference>
<dbReference type="InterPro" id="IPR059179">
    <property type="entry name" value="MLKL-like_MCAfunc"/>
</dbReference>
<gene>
    <name evidence="2" type="ORF">DUNSADRAFT_4377</name>
</gene>
<evidence type="ECO:0000256" key="1">
    <source>
        <dbReference type="SAM" id="MobiDB-lite"/>
    </source>
</evidence>
<dbReference type="PANTHER" id="PTHR46082">
    <property type="entry name" value="ATP/GTP-BINDING PROTEIN-RELATED"/>
    <property type="match status" value="1"/>
</dbReference>
<feature type="region of interest" description="Disordered" evidence="1">
    <location>
        <begin position="249"/>
        <end position="285"/>
    </location>
</feature>
<evidence type="ECO:0008006" key="4">
    <source>
        <dbReference type="Google" id="ProtNLM"/>
    </source>
</evidence>
<dbReference type="Pfam" id="PF13374">
    <property type="entry name" value="TPR_10"/>
    <property type="match status" value="3"/>
</dbReference>
<dbReference type="InterPro" id="IPR036537">
    <property type="entry name" value="Adaptor_Cbl_N_dom_sf"/>
</dbReference>
<protein>
    <recommendedName>
        <fullName evidence="4">Kinesin light chain</fullName>
    </recommendedName>
</protein>
<organism evidence="2 3">
    <name type="scientific">Dunaliella salina</name>
    <name type="common">Green alga</name>
    <name type="synonym">Protococcus salinus</name>
    <dbReference type="NCBI Taxonomy" id="3046"/>
    <lineage>
        <taxon>Eukaryota</taxon>
        <taxon>Viridiplantae</taxon>
        <taxon>Chlorophyta</taxon>
        <taxon>core chlorophytes</taxon>
        <taxon>Chlorophyceae</taxon>
        <taxon>CS clade</taxon>
        <taxon>Chlamydomonadales</taxon>
        <taxon>Dunaliellaceae</taxon>
        <taxon>Dunaliella</taxon>
    </lineage>
</organism>
<feature type="compositionally biased region" description="Polar residues" evidence="1">
    <location>
        <begin position="260"/>
        <end position="281"/>
    </location>
</feature>
<dbReference type="InterPro" id="IPR011990">
    <property type="entry name" value="TPR-like_helical_dom_sf"/>
</dbReference>
<dbReference type="SUPFAM" id="SSF52540">
    <property type="entry name" value="P-loop containing nucleoside triphosphate hydrolases"/>
    <property type="match status" value="1"/>
</dbReference>
<dbReference type="Proteomes" id="UP000815325">
    <property type="component" value="Unassembled WGS sequence"/>
</dbReference>
<comment type="caution">
    <text evidence="2">The sequence shown here is derived from an EMBL/GenBank/DDBJ whole genome shotgun (WGS) entry which is preliminary data.</text>
</comment>
<dbReference type="PANTHER" id="PTHR46082:SF6">
    <property type="entry name" value="AAA+ ATPASE DOMAIN-CONTAINING PROTEIN-RELATED"/>
    <property type="match status" value="1"/>
</dbReference>
<dbReference type="Gene3D" id="1.20.930.20">
    <property type="entry name" value="Adaptor protein Cbl, N-terminal domain"/>
    <property type="match status" value="1"/>
</dbReference>
<dbReference type="InterPro" id="IPR027417">
    <property type="entry name" value="P-loop_NTPase"/>
</dbReference>
<name>A0ABQ7GS68_DUNSA</name>
<dbReference type="Pfam" id="PF13424">
    <property type="entry name" value="TPR_12"/>
    <property type="match status" value="1"/>
</dbReference>
<proteinExistence type="predicted"/>
<dbReference type="Gene3D" id="3.40.50.300">
    <property type="entry name" value="P-loop containing nucleotide triphosphate hydrolases"/>
    <property type="match status" value="1"/>
</dbReference>
<dbReference type="EMBL" id="MU069615">
    <property type="protein sequence ID" value="KAF5837461.1"/>
    <property type="molecule type" value="Genomic_DNA"/>
</dbReference>
<sequence length="1061" mass="115936">MAHFVSTAMANHDNLTALQERAAELMDVIIEKHVRKEDQAASQGGSRASKAGSRMYCQLMEKFRDLLDGILAYTNEYRNRNFIMKMLLTGQDADQFQEMVDELAKLLASAHFSVSVDTHSMVTDVQSMSAEMKGMLEEIRSQTQYKDHSSEVQRLVDDLGGIDAVTNNDAKLDEVVKHLDSGQQIMTAIVKNQVTVRLSKDADLRRFQEFVEKKDGETISVKEVNCAFPYGISLSKAVERSLGLQEDGVPGAPTAAISDSAGTLTSGHVSSRHLQQENSPPGKTGTYKLPKLEQFYVGREQDALALVHAFQQQLDSRSGSRKAAVCIVAGAGMGKSSLSLDVGWRMAKAEMCPAGAVFVDMREALTFEAAIGRMCYALGVPMDEHAVLNIKSDLKSQSSAYGGPLLMLLDNTEDPVCKNEGPQLADFLIEVSELAVLLITSRVPVAADKGMQQYELRSMDVSMSHELMRSIATNLEDTEVREAVELCRGVPLLVHRAADALQTGQIVLQDLQDAIATSSDHTSAVLNLTLCTLPRQQQLQLASLSVFPSNFSVDGAAAVLGWSADRASILLGIFYRHGLVMRGSGTNPFSLHMAVREASAALGKQAVAAQGAPRFVTYVFQQLDLWTRMFFTRAWEAPLALAREAGPDILAAFKLAGALVAQQPQPQASMLHSILAVDAELVQELLLCAGYRKGTWKKLERLHESIDAGSAEQKAAALLLKCMACTDFESAAKAHDLCCHALGPDNPRSIACVHAMATEQSKKHRYRDAEALFREAYERRLRVMGEQAPATWMSLQGLARRINDQGLPAKAEPLWSEVLEVLQGALGELHPSTLVAKMRLALCLKGVGKLAEAEVLCQEVLTSRQHVLGANHPDSVSSVNSLAVCIQKQGKLTEAEVLFRESLTSRQRLLGPNHPETITSVNNLAYCLGDQGKLAEAEVLYRGCYASQQRVLGPDHPHTMESVHNLANCLENQGKLAEAESLYRVELEACHRANGFDDSDTLDSLENLASIMKKQGKIDGALNLYRELLTRQERAYGPNHAETTATKIIVEELALSKSKAF</sequence>
<keyword evidence="3" id="KW-1185">Reference proteome</keyword>
<reference evidence="2" key="1">
    <citation type="submission" date="2017-08" db="EMBL/GenBank/DDBJ databases">
        <authorList>
            <person name="Polle J.E."/>
            <person name="Barry K."/>
            <person name="Cushman J."/>
            <person name="Schmutz J."/>
            <person name="Tran D."/>
            <person name="Hathwaick L.T."/>
            <person name="Yim W.C."/>
            <person name="Jenkins J."/>
            <person name="Mckie-Krisberg Z.M."/>
            <person name="Prochnik S."/>
            <person name="Lindquist E."/>
            <person name="Dockter R.B."/>
            <person name="Adam C."/>
            <person name="Molina H."/>
            <person name="Bunkerborg J."/>
            <person name="Jin E."/>
            <person name="Buchheim M."/>
            <person name="Magnuson J."/>
        </authorList>
    </citation>
    <scope>NUCLEOTIDE SEQUENCE</scope>
    <source>
        <strain evidence="2">CCAP 19/18</strain>
    </source>
</reference>
<evidence type="ECO:0000313" key="3">
    <source>
        <dbReference type="Proteomes" id="UP000815325"/>
    </source>
</evidence>